<organism evidence="6 7">
    <name type="scientific">Noviherbaspirillum autotrophicum</name>
    <dbReference type="NCBI Taxonomy" id="709839"/>
    <lineage>
        <taxon>Bacteria</taxon>
        <taxon>Pseudomonadati</taxon>
        <taxon>Pseudomonadota</taxon>
        <taxon>Betaproteobacteria</taxon>
        <taxon>Burkholderiales</taxon>
        <taxon>Oxalobacteraceae</taxon>
        <taxon>Noviherbaspirillum</taxon>
    </lineage>
</organism>
<dbReference type="Gene3D" id="3.30.420.40">
    <property type="match status" value="1"/>
</dbReference>
<dbReference type="PANTHER" id="PTHR30005">
    <property type="entry name" value="EXOPOLYPHOSPHATASE"/>
    <property type="match status" value="1"/>
</dbReference>
<dbReference type="SUPFAM" id="SSF53067">
    <property type="entry name" value="Actin-like ATPase domain"/>
    <property type="match status" value="2"/>
</dbReference>
<dbReference type="SUPFAM" id="SSF109604">
    <property type="entry name" value="HD-domain/PDEase-like"/>
    <property type="match status" value="1"/>
</dbReference>
<dbReference type="STRING" id="709839.TSA66_00495"/>
<reference evidence="6 7" key="1">
    <citation type="submission" date="2014-12" db="EMBL/GenBank/DDBJ databases">
        <title>Denitrispirillum autotrophicum gen. nov., sp. nov., Denitrifying, Facultatively Autotrophic Bacteria Isolated from Rice Paddy Soil.</title>
        <authorList>
            <person name="Ishii S."/>
            <person name="Ashida N."/>
            <person name="Ohno H."/>
            <person name="Otsuka S."/>
            <person name="Yokota A."/>
            <person name="Senoo K."/>
        </authorList>
    </citation>
    <scope>NUCLEOTIDE SEQUENCE [LARGE SCALE GENOMIC DNA]</scope>
    <source>
        <strain evidence="6 7">TSA66</strain>
    </source>
</reference>
<dbReference type="CDD" id="cd24053">
    <property type="entry name" value="ASKHA_NBD_EcPPX-GppA-like"/>
    <property type="match status" value="1"/>
</dbReference>
<gene>
    <name evidence="6" type="ORF">TSA66_00495</name>
    <name evidence="4" type="ORF">TSA66_14200</name>
    <name evidence="5" type="ORF">TSA66_16535</name>
</gene>
<dbReference type="InterPro" id="IPR043129">
    <property type="entry name" value="ATPase_NBD"/>
</dbReference>
<dbReference type="EMBL" id="JWJG01000028">
    <property type="protein sequence ID" value="KIF82039.1"/>
    <property type="molecule type" value="Genomic_DNA"/>
</dbReference>
<dbReference type="RefSeq" id="WP_040038544.1">
    <property type="nucleotide sequence ID" value="NZ_JWJG01000007.1"/>
</dbReference>
<proteinExistence type="predicted"/>
<dbReference type="Proteomes" id="UP000031572">
    <property type="component" value="Unassembled WGS sequence"/>
</dbReference>
<dbReference type="InterPro" id="IPR003695">
    <property type="entry name" value="Ppx_GppA_N"/>
</dbReference>
<dbReference type="PANTHER" id="PTHR30005:SF0">
    <property type="entry name" value="RETROGRADE REGULATION PROTEIN 2"/>
    <property type="match status" value="1"/>
</dbReference>
<sequence>MFAAVDLGSNSFRLHVGLYDGEAIRIVKSARDPIRLAAGLDNDGNLTGEAMQKAVQCLANFKSILDGYKLDAVRVVATNTLRIAKNGVAFLPAAERAIGYPIEIISGEEEGRLIYMGVASTLDSSSETRLVVDIGGGSTELILGRGHDVLQVESFSIGTVGQAQAFIRDAQIDAAGLNAAVLSARSVFEDGAEPFRHQQWGHVYGSSGTIRTISDALSKNAIGDRTLSLDNLEALKVRLLRIGHVSQVDLLGIKPERVTPMIGGLTILIGIMQELGIESLTAVDAGLRMGVLWDLQLRATRRDRREQSVLEFMHRFHVNEDRASRVATLATTLYSQLKPQDDTFAKYLYWGGLLHEIGLAVSHTGYHKHAAYMLENADLPGFTAREQRFLSTLVLAHKGNLRKVSEALRDADFTKAVLALRLAITFMHARIDTEVSGLRLKMKSRIELEFKRELAVQHPTVLYWIEKEKGWWNEVGMEMTVKSGG</sequence>
<evidence type="ECO:0000259" key="2">
    <source>
        <dbReference type="Pfam" id="PF02541"/>
    </source>
</evidence>
<evidence type="ECO:0000313" key="4">
    <source>
        <dbReference type="EMBL" id="KIF81678.1"/>
    </source>
</evidence>
<dbReference type="InterPro" id="IPR050273">
    <property type="entry name" value="GppA/Ppx_hydrolase"/>
</dbReference>
<name>A0A0C2BS61_9BURK</name>
<feature type="domain" description="Ppx/GppA phosphatase C-terminal" evidence="3">
    <location>
        <begin position="305"/>
        <end position="463"/>
    </location>
</feature>
<evidence type="ECO:0000313" key="6">
    <source>
        <dbReference type="EMBL" id="KIF84075.1"/>
    </source>
</evidence>
<dbReference type="Gene3D" id="3.30.420.150">
    <property type="entry name" value="Exopolyphosphatase. Domain 2"/>
    <property type="match status" value="1"/>
</dbReference>
<keyword evidence="7" id="KW-1185">Reference proteome</keyword>
<dbReference type="InterPro" id="IPR048950">
    <property type="entry name" value="Ppx_GppA_C"/>
</dbReference>
<protein>
    <submittedName>
        <fullName evidence="6">Exopolyphosphatase</fullName>
    </submittedName>
</protein>
<dbReference type="GO" id="GO:0016462">
    <property type="term" value="F:pyrophosphatase activity"/>
    <property type="evidence" value="ECO:0007669"/>
    <property type="project" value="TreeGrafter"/>
</dbReference>
<comment type="caution">
    <text evidence="6">The sequence shown here is derived from an EMBL/GenBank/DDBJ whole genome shotgun (WGS) entry which is preliminary data.</text>
</comment>
<accession>A0A0C2BS61</accession>
<dbReference type="Pfam" id="PF21447">
    <property type="entry name" value="Ppx-GppA_III"/>
    <property type="match status" value="1"/>
</dbReference>
<evidence type="ECO:0000259" key="3">
    <source>
        <dbReference type="Pfam" id="PF21447"/>
    </source>
</evidence>
<dbReference type="Pfam" id="PF02541">
    <property type="entry name" value="Ppx-GppA"/>
    <property type="match status" value="1"/>
</dbReference>
<feature type="domain" description="Ppx/GppA phosphatase N-terminal" evidence="2">
    <location>
        <begin position="23"/>
        <end position="297"/>
    </location>
</feature>
<dbReference type="EMBL" id="JWJG01000028">
    <property type="protein sequence ID" value="KIF81678.1"/>
    <property type="molecule type" value="Genomic_DNA"/>
</dbReference>
<dbReference type="OrthoDB" id="9793035at2"/>
<dbReference type="PIRSF" id="PIRSF001267">
    <property type="entry name" value="Pyrophosphatase_GppA_Ppx"/>
    <property type="match status" value="1"/>
</dbReference>
<dbReference type="EMBL" id="JWJG01000007">
    <property type="protein sequence ID" value="KIF84075.1"/>
    <property type="molecule type" value="Genomic_DNA"/>
</dbReference>
<evidence type="ECO:0000256" key="1">
    <source>
        <dbReference type="ARBA" id="ARBA00022801"/>
    </source>
</evidence>
<dbReference type="AlphaFoldDB" id="A0A0C2BS61"/>
<keyword evidence="1" id="KW-0378">Hydrolase</keyword>
<evidence type="ECO:0000313" key="5">
    <source>
        <dbReference type="EMBL" id="KIF82039.1"/>
    </source>
</evidence>
<dbReference type="Gene3D" id="1.10.3210.10">
    <property type="entry name" value="Hypothetical protein af1432"/>
    <property type="match status" value="1"/>
</dbReference>
<evidence type="ECO:0000313" key="7">
    <source>
        <dbReference type="Proteomes" id="UP000031572"/>
    </source>
</evidence>
<dbReference type="InterPro" id="IPR030673">
    <property type="entry name" value="PyroPPase_GppA_Ppx"/>
</dbReference>